<accession>A0A392TZF1</accession>
<evidence type="ECO:0000313" key="2">
    <source>
        <dbReference type="Proteomes" id="UP000265520"/>
    </source>
</evidence>
<reference evidence="1 2" key="1">
    <citation type="journal article" date="2018" name="Front. Plant Sci.">
        <title>Red Clover (Trifolium pratense) and Zigzag Clover (T. medium) - A Picture of Genomic Similarities and Differences.</title>
        <authorList>
            <person name="Dluhosova J."/>
            <person name="Istvanek J."/>
            <person name="Nedelnik J."/>
            <person name="Repkova J."/>
        </authorList>
    </citation>
    <scope>NUCLEOTIDE SEQUENCE [LARGE SCALE GENOMIC DNA]</scope>
    <source>
        <strain evidence="2">cv. 10/8</strain>
        <tissue evidence="1">Leaf</tissue>
    </source>
</reference>
<dbReference type="Proteomes" id="UP000265520">
    <property type="component" value="Unassembled WGS sequence"/>
</dbReference>
<feature type="non-terminal residue" evidence="1">
    <location>
        <position position="1"/>
    </location>
</feature>
<evidence type="ECO:0000313" key="1">
    <source>
        <dbReference type="EMBL" id="MCI66563.1"/>
    </source>
</evidence>
<protein>
    <submittedName>
        <fullName evidence="1">Uncharacterized protein</fullName>
    </submittedName>
</protein>
<organism evidence="1 2">
    <name type="scientific">Trifolium medium</name>
    <dbReference type="NCBI Taxonomy" id="97028"/>
    <lineage>
        <taxon>Eukaryota</taxon>
        <taxon>Viridiplantae</taxon>
        <taxon>Streptophyta</taxon>
        <taxon>Embryophyta</taxon>
        <taxon>Tracheophyta</taxon>
        <taxon>Spermatophyta</taxon>
        <taxon>Magnoliopsida</taxon>
        <taxon>eudicotyledons</taxon>
        <taxon>Gunneridae</taxon>
        <taxon>Pentapetalae</taxon>
        <taxon>rosids</taxon>
        <taxon>fabids</taxon>
        <taxon>Fabales</taxon>
        <taxon>Fabaceae</taxon>
        <taxon>Papilionoideae</taxon>
        <taxon>50 kb inversion clade</taxon>
        <taxon>NPAAA clade</taxon>
        <taxon>Hologalegina</taxon>
        <taxon>IRL clade</taxon>
        <taxon>Trifolieae</taxon>
        <taxon>Trifolium</taxon>
    </lineage>
</organism>
<dbReference type="EMBL" id="LXQA010697863">
    <property type="protein sequence ID" value="MCI66563.1"/>
    <property type="molecule type" value="Genomic_DNA"/>
</dbReference>
<keyword evidence="2" id="KW-1185">Reference proteome</keyword>
<proteinExistence type="predicted"/>
<comment type="caution">
    <text evidence="1">The sequence shown here is derived from an EMBL/GenBank/DDBJ whole genome shotgun (WGS) entry which is preliminary data.</text>
</comment>
<dbReference type="AlphaFoldDB" id="A0A392TZF1"/>
<name>A0A392TZF1_9FABA</name>
<sequence length="18" mass="1667">VAVVAIAVATTQIAAVAV</sequence>